<proteinExistence type="predicted"/>
<protein>
    <submittedName>
        <fullName evidence="2">Uncharacterized protein</fullName>
    </submittedName>
</protein>
<organism evidence="1 2">
    <name type="scientific">Panagrolaimus sp. JU765</name>
    <dbReference type="NCBI Taxonomy" id="591449"/>
    <lineage>
        <taxon>Eukaryota</taxon>
        <taxon>Metazoa</taxon>
        <taxon>Ecdysozoa</taxon>
        <taxon>Nematoda</taxon>
        <taxon>Chromadorea</taxon>
        <taxon>Rhabditida</taxon>
        <taxon>Tylenchina</taxon>
        <taxon>Panagrolaimomorpha</taxon>
        <taxon>Panagrolaimoidea</taxon>
        <taxon>Panagrolaimidae</taxon>
        <taxon>Panagrolaimus</taxon>
    </lineage>
</organism>
<evidence type="ECO:0000313" key="2">
    <source>
        <dbReference type="WBParaSite" id="JU765_v2.g10304.t1"/>
    </source>
</evidence>
<evidence type="ECO:0000313" key="1">
    <source>
        <dbReference type="Proteomes" id="UP000887576"/>
    </source>
</evidence>
<dbReference type="Proteomes" id="UP000887576">
    <property type="component" value="Unplaced"/>
</dbReference>
<sequence length="113" mass="12732">MFDAVFLAAHSVFNLSQLYPLKNEVNYARCRSMTAAPIPFHYGKKLINHIFETTLTGLTDWILGVKVGREREHVPRLQGSTPKQRASFGRVETAFSSDDDHGTALRDAEEEPL</sequence>
<reference evidence="2" key="1">
    <citation type="submission" date="2022-11" db="UniProtKB">
        <authorList>
            <consortium name="WormBaseParasite"/>
        </authorList>
    </citation>
    <scope>IDENTIFICATION</scope>
</reference>
<dbReference type="WBParaSite" id="JU765_v2.g10304.t1">
    <property type="protein sequence ID" value="JU765_v2.g10304.t1"/>
    <property type="gene ID" value="JU765_v2.g10304"/>
</dbReference>
<name>A0AC34PV84_9BILA</name>
<accession>A0AC34PV84</accession>